<dbReference type="STRING" id="49390.A0A068TX55"/>
<evidence type="ECO:0000256" key="7">
    <source>
        <dbReference type="ARBA" id="ARBA00023316"/>
    </source>
</evidence>
<evidence type="ECO:0000256" key="6">
    <source>
        <dbReference type="ARBA" id="ARBA00023295"/>
    </source>
</evidence>
<evidence type="ECO:0000256" key="3">
    <source>
        <dbReference type="ARBA" id="ARBA00022512"/>
    </source>
</evidence>
<evidence type="ECO:0000256" key="4">
    <source>
        <dbReference type="ARBA" id="ARBA00022525"/>
    </source>
</evidence>
<dbReference type="GO" id="GO:0004650">
    <property type="term" value="F:polygalacturonase activity"/>
    <property type="evidence" value="ECO:0007669"/>
    <property type="project" value="InterPro"/>
</dbReference>
<dbReference type="PhylomeDB" id="A0A068TX55"/>
<evidence type="ECO:0008006" key="11">
    <source>
        <dbReference type="Google" id="ProtNLM"/>
    </source>
</evidence>
<keyword evidence="5 8" id="KW-0378">Hydrolase</keyword>
<evidence type="ECO:0000256" key="5">
    <source>
        <dbReference type="ARBA" id="ARBA00022801"/>
    </source>
</evidence>
<dbReference type="InParanoid" id="A0A068TX55"/>
<evidence type="ECO:0000313" key="10">
    <source>
        <dbReference type="Proteomes" id="UP000295252"/>
    </source>
</evidence>
<keyword evidence="3" id="KW-0134">Cell wall</keyword>
<keyword evidence="10" id="KW-1185">Reference proteome</keyword>
<dbReference type="AlphaFoldDB" id="A0A068TX55"/>
<protein>
    <recommendedName>
        <fullName evidence="11">Pectate lyase domain-containing protein</fullName>
    </recommendedName>
</protein>
<evidence type="ECO:0000256" key="8">
    <source>
        <dbReference type="RuleBase" id="RU361169"/>
    </source>
</evidence>
<keyword evidence="7" id="KW-0961">Cell wall biogenesis/degradation</keyword>
<accession>A0A068TX55</accession>
<keyword evidence="6 8" id="KW-0326">Glycosidase</keyword>
<dbReference type="Gramene" id="CDP00816">
    <property type="protein sequence ID" value="CDP00816"/>
    <property type="gene ID" value="GSCOC_T00032910001"/>
</dbReference>
<gene>
    <name evidence="9" type="ORF">GSCOC_T00032910001</name>
</gene>
<dbReference type="InterPro" id="IPR011050">
    <property type="entry name" value="Pectin_lyase_fold/virulence"/>
</dbReference>
<dbReference type="GO" id="GO:0071555">
    <property type="term" value="P:cell wall organization"/>
    <property type="evidence" value="ECO:0007669"/>
    <property type="project" value="UniProtKB-KW"/>
</dbReference>
<dbReference type="Pfam" id="PF00295">
    <property type="entry name" value="Glyco_hydro_28"/>
    <property type="match status" value="1"/>
</dbReference>
<dbReference type="OrthoDB" id="187139at2759"/>
<dbReference type="InterPro" id="IPR000743">
    <property type="entry name" value="Glyco_hydro_28"/>
</dbReference>
<sequence>MQIKGEIVAPENPSKWKCCNENWMKWIHFKHVHGLRLYGGGRIHGRGDKWWNIHVRSTIIFSRQALQISNSEDVQLINLNFKDNPRMHIILNHLRSLFVSRIKIDATNATIFSLFTYHVVLFIFCTGDDCISIVDGCADVKVNNILCGPGNGCFIGSFGKDGANHKVENVYVGDIVFTKSTNGARIKSWQGGRGYARNITFERIWFHEAANPIIIDQFYCDHRNCTDRDSAVQIHDIKFRQVLGTSKKNVAV</sequence>
<keyword evidence="4" id="KW-0964">Secreted</keyword>
<comment type="similarity">
    <text evidence="2 8">Belongs to the glycosyl hydrolase 28 family.</text>
</comment>
<dbReference type="EMBL" id="HG739089">
    <property type="protein sequence ID" value="CDP00816.1"/>
    <property type="molecule type" value="Genomic_DNA"/>
</dbReference>
<evidence type="ECO:0000313" key="9">
    <source>
        <dbReference type="EMBL" id="CDP00816.1"/>
    </source>
</evidence>
<evidence type="ECO:0000256" key="2">
    <source>
        <dbReference type="ARBA" id="ARBA00008834"/>
    </source>
</evidence>
<proteinExistence type="inferred from homology"/>
<comment type="subcellular location">
    <subcellularLocation>
        <location evidence="1">Secreted</location>
        <location evidence="1">Cell wall</location>
    </subcellularLocation>
</comment>
<dbReference type="PANTHER" id="PTHR31375">
    <property type="match status" value="1"/>
</dbReference>
<dbReference type="Gene3D" id="2.160.20.10">
    <property type="entry name" value="Single-stranded right-handed beta-helix, Pectin lyase-like"/>
    <property type="match status" value="1"/>
</dbReference>
<dbReference type="Proteomes" id="UP000295252">
    <property type="component" value="Chromosome III"/>
</dbReference>
<dbReference type="GO" id="GO:0005975">
    <property type="term" value="P:carbohydrate metabolic process"/>
    <property type="evidence" value="ECO:0007669"/>
    <property type="project" value="InterPro"/>
</dbReference>
<name>A0A068TX55_COFCA</name>
<organism evidence="9 10">
    <name type="scientific">Coffea canephora</name>
    <name type="common">Robusta coffee</name>
    <dbReference type="NCBI Taxonomy" id="49390"/>
    <lineage>
        <taxon>Eukaryota</taxon>
        <taxon>Viridiplantae</taxon>
        <taxon>Streptophyta</taxon>
        <taxon>Embryophyta</taxon>
        <taxon>Tracheophyta</taxon>
        <taxon>Spermatophyta</taxon>
        <taxon>Magnoliopsida</taxon>
        <taxon>eudicotyledons</taxon>
        <taxon>Gunneridae</taxon>
        <taxon>Pentapetalae</taxon>
        <taxon>asterids</taxon>
        <taxon>lamiids</taxon>
        <taxon>Gentianales</taxon>
        <taxon>Rubiaceae</taxon>
        <taxon>Ixoroideae</taxon>
        <taxon>Gardenieae complex</taxon>
        <taxon>Bertiereae - Coffeeae clade</taxon>
        <taxon>Coffeeae</taxon>
        <taxon>Coffea</taxon>
    </lineage>
</organism>
<reference evidence="10" key="1">
    <citation type="journal article" date="2014" name="Science">
        <title>The coffee genome provides insight into the convergent evolution of caffeine biosynthesis.</title>
        <authorList>
            <person name="Denoeud F."/>
            <person name="Carretero-Paulet L."/>
            <person name="Dereeper A."/>
            <person name="Droc G."/>
            <person name="Guyot R."/>
            <person name="Pietrella M."/>
            <person name="Zheng C."/>
            <person name="Alberti A."/>
            <person name="Anthony F."/>
            <person name="Aprea G."/>
            <person name="Aury J.M."/>
            <person name="Bento P."/>
            <person name="Bernard M."/>
            <person name="Bocs S."/>
            <person name="Campa C."/>
            <person name="Cenci A."/>
            <person name="Combes M.C."/>
            <person name="Crouzillat D."/>
            <person name="Da Silva C."/>
            <person name="Daddiego L."/>
            <person name="De Bellis F."/>
            <person name="Dussert S."/>
            <person name="Garsmeur O."/>
            <person name="Gayraud T."/>
            <person name="Guignon V."/>
            <person name="Jahn K."/>
            <person name="Jamilloux V."/>
            <person name="Joet T."/>
            <person name="Labadie K."/>
            <person name="Lan T."/>
            <person name="Leclercq J."/>
            <person name="Lepelley M."/>
            <person name="Leroy T."/>
            <person name="Li L.T."/>
            <person name="Librado P."/>
            <person name="Lopez L."/>
            <person name="Munoz A."/>
            <person name="Noel B."/>
            <person name="Pallavicini A."/>
            <person name="Perrotta G."/>
            <person name="Poncet V."/>
            <person name="Pot D."/>
            <person name="Priyono X."/>
            <person name="Rigoreau M."/>
            <person name="Rouard M."/>
            <person name="Rozas J."/>
            <person name="Tranchant-Dubreuil C."/>
            <person name="VanBuren R."/>
            <person name="Zhang Q."/>
            <person name="Andrade A.C."/>
            <person name="Argout X."/>
            <person name="Bertrand B."/>
            <person name="de Kochko A."/>
            <person name="Graziosi G."/>
            <person name="Henry R.J."/>
            <person name="Jayarama X."/>
            <person name="Ming R."/>
            <person name="Nagai C."/>
            <person name="Rounsley S."/>
            <person name="Sankoff D."/>
            <person name="Giuliano G."/>
            <person name="Albert V.A."/>
            <person name="Wincker P."/>
            <person name="Lashermes P."/>
        </authorList>
    </citation>
    <scope>NUCLEOTIDE SEQUENCE [LARGE SCALE GENOMIC DNA]</scope>
    <source>
        <strain evidence="10">cv. DH200-94</strain>
    </source>
</reference>
<evidence type="ECO:0000256" key="1">
    <source>
        <dbReference type="ARBA" id="ARBA00004191"/>
    </source>
</evidence>
<dbReference type="InterPro" id="IPR012334">
    <property type="entry name" value="Pectin_lyas_fold"/>
</dbReference>
<dbReference type="SUPFAM" id="SSF51126">
    <property type="entry name" value="Pectin lyase-like"/>
    <property type="match status" value="1"/>
</dbReference>